<dbReference type="EMBL" id="QVIG01000001">
    <property type="protein sequence ID" value="RGD63182.1"/>
    <property type="molecule type" value="Genomic_DNA"/>
</dbReference>
<comment type="caution">
    <text evidence="2">The sequence shown here is derived from an EMBL/GenBank/DDBJ whole genome shotgun (WGS) entry which is preliminary data.</text>
</comment>
<dbReference type="InterPro" id="IPR007060">
    <property type="entry name" value="FtsL/DivIC"/>
</dbReference>
<dbReference type="Pfam" id="PF04977">
    <property type="entry name" value="DivIC"/>
    <property type="match status" value="1"/>
</dbReference>
<dbReference type="Proteomes" id="UP000263377">
    <property type="component" value="Unassembled WGS sequence"/>
</dbReference>
<dbReference type="RefSeq" id="WP_079271918.1">
    <property type="nucleotide sequence ID" value="NZ_QVIG01000001.1"/>
</dbReference>
<evidence type="ECO:0000313" key="2">
    <source>
        <dbReference type="EMBL" id="RGD63182.1"/>
    </source>
</evidence>
<feature type="region of interest" description="Disordered" evidence="1">
    <location>
        <begin position="152"/>
        <end position="173"/>
    </location>
</feature>
<protein>
    <submittedName>
        <fullName evidence="2">Septum formation initiator family protein</fullName>
    </submittedName>
</protein>
<dbReference type="AlphaFoldDB" id="A0A373A657"/>
<name>A0A373A657_9ACTN</name>
<reference evidence="2 3" key="1">
    <citation type="submission" date="2018-08" db="EMBL/GenBank/DDBJ databases">
        <title>Diversity &amp; Physiological Properties of Lignin-Decomposing Actinobacteria from Soil.</title>
        <authorList>
            <person name="Roh S.G."/>
            <person name="Kim S.B."/>
        </authorList>
    </citation>
    <scope>NUCLEOTIDE SEQUENCE [LARGE SCALE GENOMIC DNA]</scope>
    <source>
        <strain evidence="2 3">MMS17-GH009</strain>
    </source>
</reference>
<keyword evidence="3" id="KW-1185">Reference proteome</keyword>
<proteinExistence type="predicted"/>
<organism evidence="2 3">
    <name type="scientific">Kitasatospora xanthocidica</name>
    <dbReference type="NCBI Taxonomy" id="83382"/>
    <lineage>
        <taxon>Bacteria</taxon>
        <taxon>Bacillati</taxon>
        <taxon>Actinomycetota</taxon>
        <taxon>Actinomycetes</taxon>
        <taxon>Kitasatosporales</taxon>
        <taxon>Streptomycetaceae</taxon>
        <taxon>Kitasatospora</taxon>
    </lineage>
</organism>
<evidence type="ECO:0000313" key="3">
    <source>
        <dbReference type="Proteomes" id="UP000263377"/>
    </source>
</evidence>
<gene>
    <name evidence="2" type="ORF">DR950_28170</name>
</gene>
<accession>A0A373A657</accession>
<feature type="region of interest" description="Disordered" evidence="1">
    <location>
        <begin position="106"/>
        <end position="129"/>
    </location>
</feature>
<sequence>MAGWRIPGLAARPRFTSRATVLVLVLCSLVAILAYPTRQFISQRAEISAQRAKADHARQQVEQLRREKARWQDPEYVKAQARARLHYAVPGETPYIAVDPAGQASARTSSSAGGAASGPNAAPGGAAGQAKAAKPWYASIWDSVDAADTAAAAPATPLPLPPSPVGDTSPHDH</sequence>
<evidence type="ECO:0000256" key="1">
    <source>
        <dbReference type="SAM" id="MobiDB-lite"/>
    </source>
</evidence>